<gene>
    <name evidence="2" type="ORF">C8N47_13319</name>
</gene>
<organism evidence="2 3">
    <name type="scientific">Mangrovibacterium marinum</name>
    <dbReference type="NCBI Taxonomy" id="1639118"/>
    <lineage>
        <taxon>Bacteria</taxon>
        <taxon>Pseudomonadati</taxon>
        <taxon>Bacteroidota</taxon>
        <taxon>Bacteroidia</taxon>
        <taxon>Marinilabiliales</taxon>
        <taxon>Prolixibacteraceae</taxon>
        <taxon>Mangrovibacterium</taxon>
    </lineage>
</organism>
<dbReference type="InterPro" id="IPR031325">
    <property type="entry name" value="RHS_repeat"/>
</dbReference>
<dbReference type="OrthoDB" id="1417299at2"/>
<dbReference type="AlphaFoldDB" id="A0A2T5BX45"/>
<dbReference type="NCBIfam" id="TIGR01643">
    <property type="entry name" value="YD_repeat_2x"/>
    <property type="match status" value="1"/>
</dbReference>
<keyword evidence="3" id="KW-1185">Reference proteome</keyword>
<comment type="caution">
    <text evidence="2">The sequence shown here is derived from an EMBL/GenBank/DDBJ whole genome shotgun (WGS) entry which is preliminary data.</text>
</comment>
<dbReference type="Proteomes" id="UP000243525">
    <property type="component" value="Unassembled WGS sequence"/>
</dbReference>
<dbReference type="EMBL" id="QAAD01000033">
    <property type="protein sequence ID" value="PTN04254.1"/>
    <property type="molecule type" value="Genomic_DNA"/>
</dbReference>
<evidence type="ECO:0000256" key="1">
    <source>
        <dbReference type="SAM" id="SignalP"/>
    </source>
</evidence>
<dbReference type="RefSeq" id="WP_107823922.1">
    <property type="nucleotide sequence ID" value="NZ_OY782574.1"/>
</dbReference>
<sequence>MRKSISFLPLVTALVLFSCSSSSSLDEGFEDANKDVSEKLLKQVRYDAADEYEEDVTLQFNYDGQKRLTSITDGDGSRFFNYDSESNLTSITGSDETFEISELYEAPYDAFEEGNVQEYDDNGNPSKLEIFESSDYNDEEEMLIAELSYAAKPNPFYYTLKAGGIIDVLNDVELDFGSTSPSIVKAYKLLPYNNIESIIIKDMNGLVQAEVHFDTTYDQDGYATSTTVQYLDGDDTDTSYITYSYQ</sequence>
<proteinExistence type="predicted"/>
<evidence type="ECO:0000313" key="2">
    <source>
        <dbReference type="EMBL" id="PTN04254.1"/>
    </source>
</evidence>
<dbReference type="PROSITE" id="PS51257">
    <property type="entry name" value="PROKAR_LIPOPROTEIN"/>
    <property type="match status" value="1"/>
</dbReference>
<evidence type="ECO:0000313" key="3">
    <source>
        <dbReference type="Proteomes" id="UP000243525"/>
    </source>
</evidence>
<reference evidence="2 3" key="1">
    <citation type="submission" date="2018-04" db="EMBL/GenBank/DDBJ databases">
        <title>Genomic Encyclopedia of Archaeal and Bacterial Type Strains, Phase II (KMG-II): from individual species to whole genera.</title>
        <authorList>
            <person name="Goeker M."/>
        </authorList>
    </citation>
    <scope>NUCLEOTIDE SEQUENCE [LARGE SCALE GENOMIC DNA]</scope>
    <source>
        <strain evidence="2 3">DSM 28823</strain>
    </source>
</reference>
<keyword evidence="1" id="KW-0732">Signal</keyword>
<dbReference type="Pfam" id="PF05593">
    <property type="entry name" value="RHS_repeat"/>
    <property type="match status" value="1"/>
</dbReference>
<protein>
    <submittedName>
        <fullName evidence="2">YD repeat-containing protein</fullName>
    </submittedName>
</protein>
<name>A0A2T5BX45_9BACT</name>
<feature type="signal peptide" evidence="1">
    <location>
        <begin position="1"/>
        <end position="24"/>
    </location>
</feature>
<dbReference type="InterPro" id="IPR006530">
    <property type="entry name" value="YD"/>
</dbReference>
<accession>A0A2T5BX45</accession>
<feature type="chain" id="PRO_5015650086" evidence="1">
    <location>
        <begin position="25"/>
        <end position="246"/>
    </location>
</feature>